<keyword evidence="1" id="KW-1133">Transmembrane helix</keyword>
<accession>A0A3E1RG32</accession>
<gene>
    <name evidence="2" type="ORF">DIC66_00015</name>
</gene>
<reference evidence="2 3" key="1">
    <citation type="submission" date="2018-05" db="EMBL/GenBank/DDBJ databases">
        <title>Rhodoferax soyangensis sp.nov., isolated from an oligotrophic freshwater lake.</title>
        <authorList>
            <person name="Park M."/>
        </authorList>
    </citation>
    <scope>NUCLEOTIDE SEQUENCE [LARGE SCALE GENOMIC DNA]</scope>
    <source>
        <strain evidence="2 3">IMCC26218</strain>
    </source>
</reference>
<dbReference type="OrthoDB" id="8905466at2"/>
<feature type="transmembrane region" description="Helical" evidence="1">
    <location>
        <begin position="52"/>
        <end position="72"/>
    </location>
</feature>
<sequence length="210" mass="23454">MAVSGLFFFWKQIFPHADKAQAHGSALRSMNNSTHTLLQFFYVPMGRWPLRAHLILSMLLLLCMAALGWNAIQLAERHLLRLRAEHADTRMALGALQDRGSVSVRPDFVQTLPSTRQADDVLRDMGRYAQDAGVQINTVAIDTQAATAAQLGRVYFTIAAASPYKSLKAWLADLLGRYPALAVDSLRVQAQPNDPIRQDVHLSLVWYVKD</sequence>
<dbReference type="AlphaFoldDB" id="A0A3E1RG32"/>
<protein>
    <submittedName>
        <fullName evidence="2">Uncharacterized protein</fullName>
    </submittedName>
</protein>
<dbReference type="EMBL" id="QFZK01000001">
    <property type="protein sequence ID" value="RFO98328.1"/>
    <property type="molecule type" value="Genomic_DNA"/>
</dbReference>
<proteinExistence type="predicted"/>
<dbReference type="Proteomes" id="UP000260665">
    <property type="component" value="Unassembled WGS sequence"/>
</dbReference>
<organism evidence="2 3">
    <name type="scientific">Rhodoferax lacus</name>
    <dbReference type="NCBI Taxonomy" id="2184758"/>
    <lineage>
        <taxon>Bacteria</taxon>
        <taxon>Pseudomonadati</taxon>
        <taxon>Pseudomonadota</taxon>
        <taxon>Betaproteobacteria</taxon>
        <taxon>Burkholderiales</taxon>
        <taxon>Comamonadaceae</taxon>
        <taxon>Rhodoferax</taxon>
    </lineage>
</organism>
<keyword evidence="1" id="KW-0472">Membrane</keyword>
<evidence type="ECO:0000256" key="1">
    <source>
        <dbReference type="SAM" id="Phobius"/>
    </source>
</evidence>
<evidence type="ECO:0000313" key="2">
    <source>
        <dbReference type="EMBL" id="RFO98328.1"/>
    </source>
</evidence>
<evidence type="ECO:0000313" key="3">
    <source>
        <dbReference type="Proteomes" id="UP000260665"/>
    </source>
</evidence>
<dbReference type="InterPro" id="IPR034756">
    <property type="entry name" value="T2SSM_b"/>
</dbReference>
<dbReference type="RefSeq" id="WP_117172828.1">
    <property type="nucleotide sequence ID" value="NZ_QFZK01000001.1"/>
</dbReference>
<keyword evidence="1" id="KW-0812">Transmembrane</keyword>
<comment type="caution">
    <text evidence="2">The sequence shown here is derived from an EMBL/GenBank/DDBJ whole genome shotgun (WGS) entry which is preliminary data.</text>
</comment>
<name>A0A3E1RG32_9BURK</name>
<dbReference type="Pfam" id="PF10741">
    <property type="entry name" value="T2SSM_b"/>
    <property type="match status" value="1"/>
</dbReference>
<keyword evidence="3" id="KW-1185">Reference proteome</keyword>